<dbReference type="EMBL" id="BKCJ010007360">
    <property type="protein sequence ID" value="GEU76865.1"/>
    <property type="molecule type" value="Genomic_DNA"/>
</dbReference>
<name>A0A6L2MWW8_TANCI</name>
<organism evidence="1">
    <name type="scientific">Tanacetum cinerariifolium</name>
    <name type="common">Dalmatian daisy</name>
    <name type="synonym">Chrysanthemum cinerariifolium</name>
    <dbReference type="NCBI Taxonomy" id="118510"/>
    <lineage>
        <taxon>Eukaryota</taxon>
        <taxon>Viridiplantae</taxon>
        <taxon>Streptophyta</taxon>
        <taxon>Embryophyta</taxon>
        <taxon>Tracheophyta</taxon>
        <taxon>Spermatophyta</taxon>
        <taxon>Magnoliopsida</taxon>
        <taxon>eudicotyledons</taxon>
        <taxon>Gunneridae</taxon>
        <taxon>Pentapetalae</taxon>
        <taxon>asterids</taxon>
        <taxon>campanulids</taxon>
        <taxon>Asterales</taxon>
        <taxon>Asteraceae</taxon>
        <taxon>Asteroideae</taxon>
        <taxon>Anthemideae</taxon>
        <taxon>Anthemidinae</taxon>
        <taxon>Tanacetum</taxon>
    </lineage>
</organism>
<comment type="caution">
    <text evidence="1">The sequence shown here is derived from an EMBL/GenBank/DDBJ whole genome shotgun (WGS) entry which is preliminary data.</text>
</comment>
<gene>
    <name evidence="1" type="ORF">Tci_048843</name>
</gene>
<evidence type="ECO:0000313" key="1">
    <source>
        <dbReference type="EMBL" id="GEU76865.1"/>
    </source>
</evidence>
<protein>
    <submittedName>
        <fullName evidence="1">Uncharacterized protein</fullName>
    </submittedName>
</protein>
<proteinExistence type="predicted"/>
<accession>A0A6L2MWW8</accession>
<sequence length="233" mass="26637">MLNNVRLKVEEESERLARKNELKAHGTLLMALPDKHQLKFNIHKDAKTLMEAIKKKFGENKETKKIAFVSSNNTDSTNEPISVATSDLIPQLNNNDLKQIDVNDLEEMDLKCYDWNFQAEKEPTNYALMAFTSTSSSSSDNELVLNMIGTTQEMGIMLFLHPTQEHLCHPNLTWFFIMIAFNVELIPTKPDKDLSPTHRPLAPIIEDWISDSEDDYEAEISQNAPSFIQLLNK</sequence>
<reference evidence="1" key="1">
    <citation type="journal article" date="2019" name="Sci. Rep.">
        <title>Draft genome of Tanacetum cinerariifolium, the natural source of mosquito coil.</title>
        <authorList>
            <person name="Yamashiro T."/>
            <person name="Shiraishi A."/>
            <person name="Satake H."/>
            <person name="Nakayama K."/>
        </authorList>
    </citation>
    <scope>NUCLEOTIDE SEQUENCE</scope>
</reference>
<dbReference type="AlphaFoldDB" id="A0A6L2MWW8"/>